<evidence type="ECO:0000313" key="2">
    <source>
        <dbReference type="EMBL" id="SLN25124.1"/>
    </source>
</evidence>
<protein>
    <submittedName>
        <fullName evidence="2">Uncharacterized protein</fullName>
    </submittedName>
</protein>
<reference evidence="2 3" key="1">
    <citation type="submission" date="2017-03" db="EMBL/GenBank/DDBJ databases">
        <authorList>
            <person name="Afonso C.L."/>
            <person name="Miller P.J."/>
            <person name="Scott M.A."/>
            <person name="Spackman E."/>
            <person name="Goraichik I."/>
            <person name="Dimitrov K.M."/>
            <person name="Suarez D.L."/>
            <person name="Swayne D.E."/>
        </authorList>
    </citation>
    <scope>NUCLEOTIDE SEQUENCE [LARGE SCALE GENOMIC DNA]</scope>
    <source>
        <strain evidence="2 3">CECT 7751</strain>
    </source>
</reference>
<gene>
    <name evidence="2" type="ORF">PSM7751_00891</name>
</gene>
<keyword evidence="3" id="KW-1185">Reference proteome</keyword>
<feature type="region of interest" description="Disordered" evidence="1">
    <location>
        <begin position="1"/>
        <end position="51"/>
    </location>
</feature>
<dbReference type="AlphaFoldDB" id="A0A1X6YMV9"/>
<organism evidence="2 3">
    <name type="scientific">Pseudooceanicola marinus</name>
    <dbReference type="NCBI Taxonomy" id="396013"/>
    <lineage>
        <taxon>Bacteria</taxon>
        <taxon>Pseudomonadati</taxon>
        <taxon>Pseudomonadota</taxon>
        <taxon>Alphaproteobacteria</taxon>
        <taxon>Rhodobacterales</taxon>
        <taxon>Paracoccaceae</taxon>
        <taxon>Pseudooceanicola</taxon>
    </lineage>
</organism>
<proteinExistence type="predicted"/>
<dbReference type="Proteomes" id="UP000193963">
    <property type="component" value="Unassembled WGS sequence"/>
</dbReference>
<name>A0A1X6YMV9_9RHOB</name>
<dbReference type="EMBL" id="FWFN01000002">
    <property type="protein sequence ID" value="SLN25124.1"/>
    <property type="molecule type" value="Genomic_DNA"/>
</dbReference>
<evidence type="ECO:0000313" key="3">
    <source>
        <dbReference type="Proteomes" id="UP000193963"/>
    </source>
</evidence>
<sequence>MFHDTVLSHPVMLSDAPNAPELVAVPLPPRPATRQTTQTLGQALVPDEVAQ</sequence>
<evidence type="ECO:0000256" key="1">
    <source>
        <dbReference type="SAM" id="MobiDB-lite"/>
    </source>
</evidence>
<accession>A0A1X6YMV9</accession>